<comment type="caution">
    <text evidence="4">The sequence shown here is derived from an EMBL/GenBank/DDBJ whole genome shotgun (WGS) entry which is preliminary data.</text>
</comment>
<evidence type="ECO:0000256" key="2">
    <source>
        <dbReference type="SAM" id="MobiDB-lite"/>
    </source>
</evidence>
<sequence>MAMIKNSITAVLLLVVACVFGQDQEAVEKKKRLALEVSQNLTWEGNQKLSENQFASAEANYRKAISKSNANAAAPYNLGNAQYNNGSFNEAFGHYKKAGETAASKGEKHNAYHNMGNVFMQNKQYEKAVEAYKESLRKDPTDEETRYNLALAQEMLKKEQEENQNNQDQNDENKDQDQNKEDENKDQNKDQDKGDNDKDDQGDQEDENKEGDKEKEDSKEGDGDEKSKEEKQGDKSQDQQQQEQQQQPRPNQLSPQQVKNLMDAIQNEEKKVKDKMDAKKVKGAKVKNEKDW</sequence>
<dbReference type="PROSITE" id="PS50005">
    <property type="entry name" value="TPR"/>
    <property type="match status" value="1"/>
</dbReference>
<dbReference type="Proteomes" id="UP000219559">
    <property type="component" value="Unassembled WGS sequence"/>
</dbReference>
<feature type="compositionally biased region" description="Basic and acidic residues" evidence="2">
    <location>
        <begin position="210"/>
        <end position="237"/>
    </location>
</feature>
<dbReference type="PANTHER" id="PTHR12558:SF13">
    <property type="entry name" value="CELL DIVISION CYCLE PROTEIN 27 HOMOLOG"/>
    <property type="match status" value="1"/>
</dbReference>
<dbReference type="InterPro" id="IPR011990">
    <property type="entry name" value="TPR-like_helical_dom_sf"/>
</dbReference>
<evidence type="ECO:0000313" key="4">
    <source>
        <dbReference type="EMBL" id="PCE63142.1"/>
    </source>
</evidence>
<dbReference type="PANTHER" id="PTHR12558">
    <property type="entry name" value="CELL DIVISION CYCLE 16,23,27"/>
    <property type="match status" value="1"/>
</dbReference>
<feature type="region of interest" description="Disordered" evidence="2">
    <location>
        <begin position="159"/>
        <end position="292"/>
    </location>
</feature>
<feature type="repeat" description="TPR" evidence="1">
    <location>
        <begin position="109"/>
        <end position="142"/>
    </location>
</feature>
<dbReference type="SMART" id="SM00028">
    <property type="entry name" value="TPR"/>
    <property type="match status" value="2"/>
</dbReference>
<dbReference type="Pfam" id="PF13432">
    <property type="entry name" value="TPR_16"/>
    <property type="match status" value="1"/>
</dbReference>
<organism evidence="4 5">
    <name type="scientific">Sediminicola luteus</name>
    <dbReference type="NCBI Taxonomy" id="319238"/>
    <lineage>
        <taxon>Bacteria</taxon>
        <taxon>Pseudomonadati</taxon>
        <taxon>Bacteroidota</taxon>
        <taxon>Flavobacteriia</taxon>
        <taxon>Flavobacteriales</taxon>
        <taxon>Flavobacteriaceae</taxon>
        <taxon>Sediminicola</taxon>
    </lineage>
</organism>
<dbReference type="PROSITE" id="PS51257">
    <property type="entry name" value="PROKAR_LIPOPROTEIN"/>
    <property type="match status" value="1"/>
</dbReference>
<dbReference type="SUPFAM" id="SSF48452">
    <property type="entry name" value="TPR-like"/>
    <property type="match status" value="1"/>
</dbReference>
<feature type="compositionally biased region" description="Basic and acidic residues" evidence="2">
    <location>
        <begin position="171"/>
        <end position="201"/>
    </location>
</feature>
<gene>
    <name evidence="4" type="ORF">B7P33_16675</name>
</gene>
<dbReference type="InterPro" id="IPR019734">
    <property type="entry name" value="TPR_rpt"/>
</dbReference>
<evidence type="ECO:0000313" key="5">
    <source>
        <dbReference type="Proteomes" id="UP000219559"/>
    </source>
</evidence>
<protein>
    <submittedName>
        <fullName evidence="4">Uncharacterized protein</fullName>
    </submittedName>
</protein>
<keyword evidence="5" id="KW-1185">Reference proteome</keyword>
<dbReference type="AlphaFoldDB" id="A0A2A4G5X8"/>
<dbReference type="EMBL" id="NBWU01000007">
    <property type="protein sequence ID" value="PCE63142.1"/>
    <property type="molecule type" value="Genomic_DNA"/>
</dbReference>
<dbReference type="Gene3D" id="1.25.40.10">
    <property type="entry name" value="Tetratricopeptide repeat domain"/>
    <property type="match status" value="2"/>
</dbReference>
<feature type="chain" id="PRO_5012224002" evidence="3">
    <location>
        <begin position="22"/>
        <end position="292"/>
    </location>
</feature>
<name>A0A2A4G5X8_9FLAO</name>
<accession>A0A2A4G5X8</accession>
<feature type="compositionally biased region" description="Low complexity" evidence="2">
    <location>
        <begin position="238"/>
        <end position="257"/>
    </location>
</feature>
<evidence type="ECO:0000256" key="1">
    <source>
        <dbReference type="PROSITE-ProRule" id="PRU00339"/>
    </source>
</evidence>
<keyword evidence="3" id="KW-0732">Signal</keyword>
<evidence type="ECO:0000256" key="3">
    <source>
        <dbReference type="SAM" id="SignalP"/>
    </source>
</evidence>
<feature type="signal peptide" evidence="3">
    <location>
        <begin position="1"/>
        <end position="21"/>
    </location>
</feature>
<feature type="compositionally biased region" description="Basic and acidic residues" evidence="2">
    <location>
        <begin position="267"/>
        <end position="292"/>
    </location>
</feature>
<dbReference type="PROSITE" id="PS50293">
    <property type="entry name" value="TPR_REGION"/>
    <property type="match status" value="1"/>
</dbReference>
<keyword evidence="1" id="KW-0802">TPR repeat</keyword>
<dbReference type="RefSeq" id="WP_317042823.1">
    <property type="nucleotide sequence ID" value="NZ_KZ300477.1"/>
</dbReference>
<proteinExistence type="predicted"/>
<reference evidence="4 5" key="1">
    <citation type="submission" date="2017-04" db="EMBL/GenBank/DDBJ databases">
        <title>A new member of the family Flavobacteriaceae isolated from ascidians.</title>
        <authorList>
            <person name="Chen L."/>
        </authorList>
    </citation>
    <scope>NUCLEOTIDE SEQUENCE [LARGE SCALE GENOMIC DNA]</scope>
    <source>
        <strain evidence="4 5">HQA918</strain>
    </source>
</reference>
<dbReference type="Pfam" id="PF13414">
    <property type="entry name" value="TPR_11"/>
    <property type="match status" value="1"/>
</dbReference>